<feature type="compositionally biased region" description="Basic and acidic residues" evidence="7">
    <location>
        <begin position="172"/>
        <end position="184"/>
    </location>
</feature>
<keyword evidence="2" id="KW-0645">Protease</keyword>
<dbReference type="CDD" id="cd11375">
    <property type="entry name" value="Peptidase_M54"/>
    <property type="match status" value="1"/>
</dbReference>
<dbReference type="GO" id="GO:0046872">
    <property type="term" value="F:metal ion binding"/>
    <property type="evidence" value="ECO:0007669"/>
    <property type="project" value="UniProtKB-KW"/>
</dbReference>
<dbReference type="GO" id="GO:0006508">
    <property type="term" value="P:proteolysis"/>
    <property type="evidence" value="ECO:0007669"/>
    <property type="project" value="UniProtKB-KW"/>
</dbReference>
<dbReference type="GO" id="GO:0008237">
    <property type="term" value="F:metallopeptidase activity"/>
    <property type="evidence" value="ECO:0007669"/>
    <property type="project" value="UniProtKB-KW"/>
</dbReference>
<keyword evidence="8" id="KW-1185">Reference proteome</keyword>
<evidence type="ECO:0000256" key="6">
    <source>
        <dbReference type="ARBA" id="ARBA00023049"/>
    </source>
</evidence>
<proteinExistence type="predicted"/>
<dbReference type="Gene3D" id="3.40.390.10">
    <property type="entry name" value="Collagenase (Catalytic Domain)"/>
    <property type="match status" value="1"/>
</dbReference>
<dbReference type="AlphaFoldDB" id="A0A6P8IZA0"/>
<protein>
    <submittedName>
        <fullName evidence="9">Uncharacterized protein LOC116306849 isoform X1</fullName>
    </submittedName>
</protein>
<dbReference type="SUPFAM" id="SSF55486">
    <property type="entry name" value="Metalloproteases ('zincins'), catalytic domain"/>
    <property type="match status" value="1"/>
</dbReference>
<evidence type="ECO:0000313" key="8">
    <source>
        <dbReference type="Proteomes" id="UP000515163"/>
    </source>
</evidence>
<feature type="region of interest" description="Disordered" evidence="7">
    <location>
        <begin position="1"/>
        <end position="37"/>
    </location>
</feature>
<dbReference type="GeneID" id="116306849"/>
<feature type="region of interest" description="Disordered" evidence="7">
    <location>
        <begin position="166"/>
        <end position="198"/>
    </location>
</feature>
<evidence type="ECO:0000313" key="9">
    <source>
        <dbReference type="RefSeq" id="XP_031572831.1"/>
    </source>
</evidence>
<dbReference type="OrthoDB" id="2365600at2759"/>
<name>A0A6P8IZA0_ACTTE</name>
<dbReference type="PANTHER" id="PTHR15910">
    <property type="entry name" value="ARCHAEMETZINCIN"/>
    <property type="match status" value="1"/>
</dbReference>
<evidence type="ECO:0000256" key="4">
    <source>
        <dbReference type="ARBA" id="ARBA00022801"/>
    </source>
</evidence>
<dbReference type="InterPro" id="IPR024079">
    <property type="entry name" value="MetalloPept_cat_dom_sf"/>
</dbReference>
<evidence type="ECO:0000256" key="1">
    <source>
        <dbReference type="ARBA" id="ARBA00001947"/>
    </source>
</evidence>
<keyword evidence="6" id="KW-0482">Metalloprotease</keyword>
<dbReference type="InterPro" id="IPR012962">
    <property type="entry name" value="Pept_M54_archaemetzincn"/>
</dbReference>
<feature type="compositionally biased region" description="Basic residues" evidence="7">
    <location>
        <begin position="1"/>
        <end position="12"/>
    </location>
</feature>
<dbReference type="Pfam" id="PF07998">
    <property type="entry name" value="Peptidase_M54"/>
    <property type="match status" value="1"/>
</dbReference>
<evidence type="ECO:0000256" key="7">
    <source>
        <dbReference type="SAM" id="MobiDB-lite"/>
    </source>
</evidence>
<sequence length="391" mass="45664">MASRSKKQRKRKQSETSIPFASDFRRPTEKQSKQAAGLLESEKSLREYQLSDENIFFQPVPSPTSIDDWLAQYCEKGQNFKSFLSTCPLLSSRKSSDYRAKFIPEGKTIQEKYPDGKIFLQPLGEFDESFSPNIDELAKYADDFYNIPVVVLPKVRLELPKEKDGPAYWHGSGDKNDSKSELPTKRRKSSRIASKSKELEHRWHRNGRIQLNIDSILKTLRNNIPSSALCFIGLTMVDLYQDHTDLFVAGMAYGNHKVAVFSFARYDPGLSFSKEFWYDIQDSEEYKPEEKRSLMLQRSCKLLVHEIAHIFGVDHCIWYSCCMNGSGHLQEDFAQPIFLCPVDLHKLQRLCGFDILQRYRKLLDFFKNHEMNKESEWLERRINFITEQHKR</sequence>
<organism evidence="8 9">
    <name type="scientific">Actinia tenebrosa</name>
    <name type="common">Australian red waratah sea anemone</name>
    <dbReference type="NCBI Taxonomy" id="6105"/>
    <lineage>
        <taxon>Eukaryota</taxon>
        <taxon>Metazoa</taxon>
        <taxon>Cnidaria</taxon>
        <taxon>Anthozoa</taxon>
        <taxon>Hexacorallia</taxon>
        <taxon>Actiniaria</taxon>
        <taxon>Actiniidae</taxon>
        <taxon>Actinia</taxon>
    </lineage>
</organism>
<dbReference type="KEGG" id="aten:116306849"/>
<dbReference type="RefSeq" id="XP_031572831.1">
    <property type="nucleotide sequence ID" value="XM_031716971.1"/>
</dbReference>
<reference evidence="9" key="1">
    <citation type="submission" date="2025-08" db="UniProtKB">
        <authorList>
            <consortium name="RefSeq"/>
        </authorList>
    </citation>
    <scope>IDENTIFICATION</scope>
    <source>
        <tissue evidence="9">Tentacle</tissue>
    </source>
</reference>
<keyword evidence="3" id="KW-0479">Metal-binding</keyword>
<dbReference type="Proteomes" id="UP000515163">
    <property type="component" value="Unplaced"/>
</dbReference>
<dbReference type="InParanoid" id="A0A6P8IZA0"/>
<evidence type="ECO:0000256" key="5">
    <source>
        <dbReference type="ARBA" id="ARBA00022833"/>
    </source>
</evidence>
<keyword evidence="4" id="KW-0378">Hydrolase</keyword>
<gene>
    <name evidence="9" type="primary">LOC116306849</name>
</gene>
<keyword evidence="5" id="KW-0862">Zinc</keyword>
<evidence type="ECO:0000256" key="3">
    <source>
        <dbReference type="ARBA" id="ARBA00022723"/>
    </source>
</evidence>
<feature type="compositionally biased region" description="Basic and acidic residues" evidence="7">
    <location>
        <begin position="23"/>
        <end position="32"/>
    </location>
</feature>
<evidence type="ECO:0000256" key="2">
    <source>
        <dbReference type="ARBA" id="ARBA00022670"/>
    </source>
</evidence>
<dbReference type="PANTHER" id="PTHR15910:SF1">
    <property type="entry name" value="ARCHAEMETZINCIN-2"/>
    <property type="match status" value="1"/>
</dbReference>
<accession>A0A6P8IZA0</accession>
<comment type="cofactor">
    <cofactor evidence="1">
        <name>Zn(2+)</name>
        <dbReference type="ChEBI" id="CHEBI:29105"/>
    </cofactor>
</comment>